<gene>
    <name evidence="2" type="ORF">G6O67_005655</name>
</gene>
<name>A0A8H4LXG2_9HYPO</name>
<evidence type="ECO:0000313" key="2">
    <source>
        <dbReference type="EMBL" id="KAF4506975.1"/>
    </source>
</evidence>
<keyword evidence="1" id="KW-0732">Signal</keyword>
<feature type="chain" id="PRO_5034484809" evidence="1">
    <location>
        <begin position="19"/>
        <end position="321"/>
    </location>
</feature>
<dbReference type="OrthoDB" id="1001765at2759"/>
<accession>A0A8H4LXG2</accession>
<dbReference type="AlphaFoldDB" id="A0A8H4LXG2"/>
<proteinExistence type="predicted"/>
<evidence type="ECO:0000256" key="1">
    <source>
        <dbReference type="SAM" id="SignalP"/>
    </source>
</evidence>
<dbReference type="Gene3D" id="1.20.1260.10">
    <property type="match status" value="1"/>
</dbReference>
<dbReference type="InterPro" id="IPR009078">
    <property type="entry name" value="Ferritin-like_SF"/>
</dbReference>
<protein>
    <submittedName>
        <fullName evidence="2">Uncharacterized protein</fullName>
    </submittedName>
</protein>
<dbReference type="InterPro" id="IPR012347">
    <property type="entry name" value="Ferritin-like"/>
</dbReference>
<dbReference type="Pfam" id="PF13668">
    <property type="entry name" value="Ferritin_2"/>
    <property type="match status" value="1"/>
</dbReference>
<keyword evidence="3" id="KW-1185">Reference proteome</keyword>
<dbReference type="Proteomes" id="UP000557566">
    <property type="component" value="Unassembled WGS sequence"/>
</dbReference>
<sequence length="321" mass="32997">MVSLKTTIAAALATAASALPAGNREPANQNVEANDMSAIMEDLTGVVKLATIAEKFELEMYLAVMDKCRGELSAEQLQDLQTIQEQEQTHAVVLVSQSAQAKVQPVESCKYDFSSLKDCQTALQTASLVESAGVGAYLGAAGAVKSKEVLALAGSILPVEAKHLAIVRGMLQQKASPVAFDSPLDAKSVATAISPFIVDCPAGSDPAELFGTNLGLEMQPGQGANALSVDRSLKLQVVQKKGDGNAAKAEASAGDMVCAFPVSTEIAASGAIFSAFSDSKGCEIPAGAKGPGSVVLVSEMPADGKLDPEKIVAGPMLINFS</sequence>
<feature type="signal peptide" evidence="1">
    <location>
        <begin position="1"/>
        <end position="18"/>
    </location>
</feature>
<organism evidence="2 3">
    <name type="scientific">Ophiocordyceps sinensis</name>
    <dbReference type="NCBI Taxonomy" id="72228"/>
    <lineage>
        <taxon>Eukaryota</taxon>
        <taxon>Fungi</taxon>
        <taxon>Dikarya</taxon>
        <taxon>Ascomycota</taxon>
        <taxon>Pezizomycotina</taxon>
        <taxon>Sordariomycetes</taxon>
        <taxon>Hypocreomycetidae</taxon>
        <taxon>Hypocreales</taxon>
        <taxon>Ophiocordycipitaceae</taxon>
        <taxon>Ophiocordyceps</taxon>
    </lineage>
</organism>
<evidence type="ECO:0000313" key="3">
    <source>
        <dbReference type="Proteomes" id="UP000557566"/>
    </source>
</evidence>
<comment type="caution">
    <text evidence="2">The sequence shown here is derived from an EMBL/GenBank/DDBJ whole genome shotgun (WGS) entry which is preliminary data.</text>
</comment>
<dbReference type="EMBL" id="JAAVMX010000006">
    <property type="protein sequence ID" value="KAF4506975.1"/>
    <property type="molecule type" value="Genomic_DNA"/>
</dbReference>
<reference evidence="2 3" key="1">
    <citation type="journal article" date="2020" name="Genome Biol. Evol.">
        <title>A new high-quality draft genome assembly of the Chinese cordyceps Ophiocordyceps sinensis.</title>
        <authorList>
            <person name="Shu R."/>
            <person name="Zhang J."/>
            <person name="Meng Q."/>
            <person name="Zhang H."/>
            <person name="Zhou G."/>
            <person name="Li M."/>
            <person name="Wu P."/>
            <person name="Zhao Y."/>
            <person name="Chen C."/>
            <person name="Qin Q."/>
        </authorList>
    </citation>
    <scope>NUCLEOTIDE SEQUENCE [LARGE SCALE GENOMIC DNA]</scope>
    <source>
        <strain evidence="2 3">IOZ07</strain>
    </source>
</reference>
<dbReference type="SUPFAM" id="SSF47240">
    <property type="entry name" value="Ferritin-like"/>
    <property type="match status" value="1"/>
</dbReference>